<organism evidence="16 17">
    <name type="scientific">Aspergillus chevalieri</name>
    <name type="common">Eurotium chevalieri</name>
    <dbReference type="NCBI Taxonomy" id="182096"/>
    <lineage>
        <taxon>Eukaryota</taxon>
        <taxon>Fungi</taxon>
        <taxon>Dikarya</taxon>
        <taxon>Ascomycota</taxon>
        <taxon>Pezizomycotina</taxon>
        <taxon>Eurotiomycetes</taxon>
        <taxon>Eurotiomycetidae</taxon>
        <taxon>Eurotiales</taxon>
        <taxon>Aspergillaceae</taxon>
        <taxon>Aspergillus</taxon>
        <taxon>Aspergillus subgen. Aspergillus</taxon>
    </lineage>
</organism>
<reference evidence="16" key="2">
    <citation type="submission" date="2021-02" db="EMBL/GenBank/DDBJ databases">
        <title>Aspergillus chevalieri M1 genome sequence.</title>
        <authorList>
            <person name="Kadooka C."/>
            <person name="Mori K."/>
            <person name="Futagami T."/>
        </authorList>
    </citation>
    <scope>NUCLEOTIDE SEQUENCE</scope>
    <source>
        <strain evidence="16">M1</strain>
    </source>
</reference>
<dbReference type="GO" id="GO:0006555">
    <property type="term" value="P:methionine metabolic process"/>
    <property type="evidence" value="ECO:0007669"/>
    <property type="project" value="UniProtKB-ARBA"/>
</dbReference>
<dbReference type="FunFam" id="3.30.300.10:FF:000001">
    <property type="entry name" value="S-adenosylmethionine synthase"/>
    <property type="match status" value="1"/>
</dbReference>
<dbReference type="Pfam" id="PF02773">
    <property type="entry name" value="S-AdoMet_synt_C"/>
    <property type="match status" value="1"/>
</dbReference>
<keyword evidence="17" id="KW-1185">Reference proteome</keyword>
<gene>
    <name evidence="16" type="primary">SAM2</name>
    <name evidence="16" type="ORF">ACHE_30138S</name>
</gene>
<dbReference type="PROSITE" id="PS00376">
    <property type="entry name" value="ADOMET_SYNTHASE_1"/>
    <property type="match status" value="1"/>
</dbReference>
<evidence type="ECO:0000256" key="8">
    <source>
        <dbReference type="ARBA" id="ARBA00022842"/>
    </source>
</evidence>
<keyword evidence="6 11" id="KW-0547">Nucleotide-binding</keyword>
<dbReference type="Gene3D" id="3.30.300.10">
    <property type="match status" value="3"/>
</dbReference>
<dbReference type="FunFam" id="3.30.300.10:FF:000004">
    <property type="entry name" value="S-adenosylmethionine synthase"/>
    <property type="match status" value="1"/>
</dbReference>
<dbReference type="GO" id="GO:0006556">
    <property type="term" value="P:S-adenosylmethionine biosynthetic process"/>
    <property type="evidence" value="ECO:0007669"/>
    <property type="project" value="UniProtKB-UniPathway"/>
</dbReference>
<keyword evidence="3 11" id="KW-0554">One-carbon metabolism</keyword>
<comment type="pathway">
    <text evidence="1 11">Amino-acid biosynthesis; S-adenosyl-L-methionine biosynthesis; S-adenosyl-L-methionine from L-methionine: step 1/1.</text>
</comment>
<dbReference type="InterPro" id="IPR022630">
    <property type="entry name" value="S-AdoMet_synt_C"/>
</dbReference>
<dbReference type="NCBIfam" id="TIGR01034">
    <property type="entry name" value="metK"/>
    <property type="match status" value="1"/>
</dbReference>
<dbReference type="InterPro" id="IPR002133">
    <property type="entry name" value="S-AdoMet_synthetase"/>
</dbReference>
<feature type="domain" description="S-adenosylmethionine synthetase N-terminal" evidence="13">
    <location>
        <begin position="10"/>
        <end position="107"/>
    </location>
</feature>
<proteinExistence type="inferred from homology"/>
<dbReference type="InterPro" id="IPR022628">
    <property type="entry name" value="S-AdoMet_synt_N"/>
</dbReference>
<keyword evidence="4 11" id="KW-0808">Transferase</keyword>
<dbReference type="GeneID" id="66980510"/>
<evidence type="ECO:0000256" key="4">
    <source>
        <dbReference type="ARBA" id="ARBA00022679"/>
    </source>
</evidence>
<dbReference type="RefSeq" id="XP_043134673.1">
    <property type="nucleotide sequence ID" value="XM_043276723.1"/>
</dbReference>
<comment type="function">
    <text evidence="11">Catalyzes the formation of S-adenosylmethionine from methionine and ATP.</text>
</comment>
<feature type="domain" description="S-adenosylmethionine synthetase C-terminal" evidence="15">
    <location>
        <begin position="244"/>
        <end position="381"/>
    </location>
</feature>
<dbReference type="AlphaFoldDB" id="A0A7R7ZM58"/>
<evidence type="ECO:0000313" key="16">
    <source>
        <dbReference type="EMBL" id="BCR86151.1"/>
    </source>
</evidence>
<keyword evidence="5 11" id="KW-0479">Metal-binding</keyword>
<evidence type="ECO:0000256" key="2">
    <source>
        <dbReference type="ARBA" id="ARBA00009685"/>
    </source>
</evidence>
<dbReference type="EC" id="2.5.1.6" evidence="11"/>
<dbReference type="FunFam" id="3.30.300.10:FF:000003">
    <property type="entry name" value="S-adenosylmethionine synthase"/>
    <property type="match status" value="1"/>
</dbReference>
<dbReference type="CDD" id="cd18079">
    <property type="entry name" value="S-AdoMet_synt"/>
    <property type="match status" value="1"/>
</dbReference>
<keyword evidence="7 11" id="KW-0067">ATP-binding</keyword>
<evidence type="ECO:0000256" key="6">
    <source>
        <dbReference type="ARBA" id="ARBA00022741"/>
    </source>
</evidence>
<evidence type="ECO:0000256" key="1">
    <source>
        <dbReference type="ARBA" id="ARBA00005224"/>
    </source>
</evidence>
<evidence type="ECO:0000256" key="7">
    <source>
        <dbReference type="ARBA" id="ARBA00022840"/>
    </source>
</evidence>
<evidence type="ECO:0000259" key="13">
    <source>
        <dbReference type="Pfam" id="PF00438"/>
    </source>
</evidence>
<comment type="cofactor">
    <cofactor evidence="11">
        <name>Mg(2+)</name>
        <dbReference type="ChEBI" id="CHEBI:18420"/>
    </cofactor>
    <text evidence="11">Binds 2 magnesium ions per subunit. The magnesium ions interact primarily with the substrate.</text>
</comment>
<dbReference type="GO" id="GO:0004478">
    <property type="term" value="F:methionine adenosyltransferase activity"/>
    <property type="evidence" value="ECO:0007669"/>
    <property type="project" value="UniProtKB-EC"/>
</dbReference>
<evidence type="ECO:0000256" key="10">
    <source>
        <dbReference type="ARBA" id="ARBA00048344"/>
    </source>
</evidence>
<dbReference type="Pfam" id="PF00438">
    <property type="entry name" value="S-AdoMet_synt_N"/>
    <property type="match status" value="1"/>
</dbReference>
<dbReference type="InterPro" id="IPR022631">
    <property type="entry name" value="ADOMET_SYNTHASE_CS"/>
</dbReference>
<dbReference type="Proteomes" id="UP000637239">
    <property type="component" value="Chromosome 3"/>
</dbReference>
<evidence type="ECO:0000256" key="9">
    <source>
        <dbReference type="ARBA" id="ARBA00022958"/>
    </source>
</evidence>
<dbReference type="UniPathway" id="UPA00315">
    <property type="reaction ID" value="UER00080"/>
</dbReference>
<dbReference type="PROSITE" id="PS00377">
    <property type="entry name" value="ADOMET_SYNTHASE_2"/>
    <property type="match status" value="1"/>
</dbReference>
<keyword evidence="9 11" id="KW-0630">Potassium</keyword>
<comment type="similarity">
    <text evidence="2 12">Belongs to the AdoMet synthase family.</text>
</comment>
<evidence type="ECO:0000256" key="11">
    <source>
        <dbReference type="RuleBase" id="RU000541"/>
    </source>
</evidence>
<dbReference type="PIRSF" id="PIRSF000497">
    <property type="entry name" value="MAT"/>
    <property type="match status" value="1"/>
</dbReference>
<comment type="catalytic activity">
    <reaction evidence="10 11">
        <text>L-methionine + ATP + H2O = S-adenosyl-L-methionine + phosphate + diphosphate</text>
        <dbReference type="Rhea" id="RHEA:21080"/>
        <dbReference type="ChEBI" id="CHEBI:15377"/>
        <dbReference type="ChEBI" id="CHEBI:30616"/>
        <dbReference type="ChEBI" id="CHEBI:33019"/>
        <dbReference type="ChEBI" id="CHEBI:43474"/>
        <dbReference type="ChEBI" id="CHEBI:57844"/>
        <dbReference type="ChEBI" id="CHEBI:59789"/>
        <dbReference type="EC" id="2.5.1.6"/>
    </reaction>
</comment>
<dbReference type="PANTHER" id="PTHR11964">
    <property type="entry name" value="S-ADENOSYLMETHIONINE SYNTHETASE"/>
    <property type="match status" value="1"/>
</dbReference>
<dbReference type="GO" id="GO:0046872">
    <property type="term" value="F:metal ion binding"/>
    <property type="evidence" value="ECO:0007669"/>
    <property type="project" value="UniProtKB-KW"/>
</dbReference>
<evidence type="ECO:0000259" key="15">
    <source>
        <dbReference type="Pfam" id="PF02773"/>
    </source>
</evidence>
<keyword evidence="8 11" id="KW-0460">Magnesium</keyword>
<dbReference type="Pfam" id="PF02772">
    <property type="entry name" value="S-AdoMet_synt_M"/>
    <property type="match status" value="1"/>
</dbReference>
<comment type="cofactor">
    <cofactor evidence="11">
        <name>K(+)</name>
        <dbReference type="ChEBI" id="CHEBI:29103"/>
    </cofactor>
    <text evidence="11">Binds 1 potassium ion per subunit. The potassium ion interacts primarily with the substrate.</text>
</comment>
<dbReference type="InterPro" id="IPR022629">
    <property type="entry name" value="S-AdoMet_synt_central"/>
</dbReference>
<evidence type="ECO:0000256" key="12">
    <source>
        <dbReference type="RuleBase" id="RU004462"/>
    </source>
</evidence>
<evidence type="ECO:0000256" key="5">
    <source>
        <dbReference type="ARBA" id="ARBA00022723"/>
    </source>
</evidence>
<dbReference type="SUPFAM" id="SSF55973">
    <property type="entry name" value="S-adenosylmethionine synthetase"/>
    <property type="match status" value="3"/>
</dbReference>
<accession>A0A7R7ZM58</accession>
<sequence length="387" mass="42147">MGSVAPKNTFLFTSESVGEGHPDKMADQVSDAILDACLAEDPLSKVACETATKTGMVMVFGEITTKANLDYQKIIRGAIKDIGFDSSDKGFDYKTCNVLVAIEQQSPDIAQGLHYDEALEKLGAGDQGIMFGYASDETPELLPLTILLSHKLNHAMKEARLDGTIPWVLPDTKTQVTIEYAHDNGAVKPLRVDTVVISAQHTDDVSTEEIRATLKEKIIKKVIPNELLDDRTVYHLQPSGRFVIGGPQGDAGLTGRKIIVDTYGGWGAHGGGAFSGKDYSKVDRSAAYVARWIAKSLVSAKLARRALVQLSYAIGVADPLSIFVETYGTSDKTSEELVQIIRNNFDLRPGVIVKELDLAKPIYAATAKNGHFTNQEFSWEKPKALKF</sequence>
<reference evidence="16" key="1">
    <citation type="submission" date="2021-01" db="EMBL/GenBank/DDBJ databases">
        <authorList>
            <consortium name="Aspergillus chevalieri M1 genome sequencing consortium"/>
            <person name="Kazuki M."/>
            <person name="Futagami T."/>
        </authorList>
    </citation>
    <scope>NUCLEOTIDE SEQUENCE</scope>
    <source>
        <strain evidence="16">M1</strain>
    </source>
</reference>
<feature type="domain" description="S-adenosylmethionine synthetase central" evidence="14">
    <location>
        <begin position="122"/>
        <end position="242"/>
    </location>
</feature>
<protein>
    <recommendedName>
        <fullName evidence="11">S-adenosylmethionine synthase</fullName>
        <ecNumber evidence="11">2.5.1.6</ecNumber>
    </recommendedName>
</protein>
<evidence type="ECO:0000313" key="17">
    <source>
        <dbReference type="Proteomes" id="UP000637239"/>
    </source>
</evidence>
<dbReference type="EMBL" id="AP024418">
    <property type="protein sequence ID" value="BCR86151.1"/>
    <property type="molecule type" value="Genomic_DNA"/>
</dbReference>
<dbReference type="KEGG" id="ache:ACHE_30138S"/>
<name>A0A7R7ZM58_ASPCH</name>
<dbReference type="InterPro" id="IPR022636">
    <property type="entry name" value="S-AdoMet_synthetase_sfam"/>
</dbReference>
<dbReference type="GO" id="GO:0005524">
    <property type="term" value="F:ATP binding"/>
    <property type="evidence" value="ECO:0007669"/>
    <property type="project" value="UniProtKB-KW"/>
</dbReference>
<evidence type="ECO:0000259" key="14">
    <source>
        <dbReference type="Pfam" id="PF02772"/>
    </source>
</evidence>
<evidence type="ECO:0000256" key="3">
    <source>
        <dbReference type="ARBA" id="ARBA00022563"/>
    </source>
</evidence>
<dbReference type="GO" id="GO:0006730">
    <property type="term" value="P:one-carbon metabolic process"/>
    <property type="evidence" value="ECO:0007669"/>
    <property type="project" value="UniProtKB-KW"/>
</dbReference>
<dbReference type="HAMAP" id="MF_00086">
    <property type="entry name" value="S_AdoMet_synth1"/>
    <property type="match status" value="1"/>
</dbReference>